<comment type="similarity">
    <text evidence="1">Belongs to the LysR transcriptional regulatory family.</text>
</comment>
<dbReference type="SUPFAM" id="SSF53850">
    <property type="entry name" value="Periplasmic binding protein-like II"/>
    <property type="match status" value="1"/>
</dbReference>
<dbReference type="Pfam" id="PF00126">
    <property type="entry name" value="HTH_1"/>
    <property type="match status" value="1"/>
</dbReference>
<dbReference type="PROSITE" id="PS50931">
    <property type="entry name" value="HTH_LYSR"/>
    <property type="match status" value="1"/>
</dbReference>
<dbReference type="InterPro" id="IPR050950">
    <property type="entry name" value="HTH-type_LysR_regulators"/>
</dbReference>
<keyword evidence="7" id="KW-1185">Reference proteome</keyword>
<gene>
    <name evidence="6" type="ORF">GXW71_18790</name>
</gene>
<dbReference type="Gene3D" id="3.40.190.290">
    <property type="match status" value="1"/>
</dbReference>
<dbReference type="Pfam" id="PF03466">
    <property type="entry name" value="LysR_substrate"/>
    <property type="match status" value="1"/>
</dbReference>
<protein>
    <submittedName>
        <fullName evidence="6">LysR family transcriptional regulator</fullName>
    </submittedName>
</protein>
<dbReference type="InterPro" id="IPR036388">
    <property type="entry name" value="WH-like_DNA-bd_sf"/>
</dbReference>
<dbReference type="InterPro" id="IPR036390">
    <property type="entry name" value="WH_DNA-bd_sf"/>
</dbReference>
<keyword evidence="2" id="KW-0805">Transcription regulation</keyword>
<sequence>MTDRRLRYFLAVIRAGSIRGAAEALHVAASAVSRQIAELELDCGSPLLERLPRGVVPTEAGRIVAAHAERQEDDAALLEDRLRRLRGAEDGTVRLCCGGGFLTDLLDNGLAGFTAAHPGIACKVTLGTTEGILDAVAEGDADLGLAYNPASRPGLRSAAMVRQSLAAILLPDHSLARARRSARLKAFAALPAALLPPGHGVRQMLSRVEADGGFRLTMRLETGSFELQRRFVLAGMGVAFLPEFAAAPELREGRLAAIRLVDPLLSHAAAHLVVKAGRTLPEAAERMAAWLGARLLAFGAAH</sequence>
<dbReference type="EMBL" id="JAAGBB010000023">
    <property type="protein sequence ID" value="MBR0666414.1"/>
    <property type="molecule type" value="Genomic_DNA"/>
</dbReference>
<dbReference type="Gene3D" id="1.10.10.10">
    <property type="entry name" value="Winged helix-like DNA-binding domain superfamily/Winged helix DNA-binding domain"/>
    <property type="match status" value="1"/>
</dbReference>
<evidence type="ECO:0000259" key="5">
    <source>
        <dbReference type="PROSITE" id="PS50931"/>
    </source>
</evidence>
<name>A0ABS5F1L0_9PROT</name>
<evidence type="ECO:0000256" key="3">
    <source>
        <dbReference type="ARBA" id="ARBA00023125"/>
    </source>
</evidence>
<dbReference type="SUPFAM" id="SSF46785">
    <property type="entry name" value="Winged helix' DNA-binding domain"/>
    <property type="match status" value="1"/>
</dbReference>
<evidence type="ECO:0000313" key="7">
    <source>
        <dbReference type="Proteomes" id="UP001196870"/>
    </source>
</evidence>
<dbReference type="RefSeq" id="WP_211854089.1">
    <property type="nucleotide sequence ID" value="NZ_JAAGBB010000023.1"/>
</dbReference>
<comment type="caution">
    <text evidence="6">The sequence shown here is derived from an EMBL/GenBank/DDBJ whole genome shotgun (WGS) entry which is preliminary data.</text>
</comment>
<keyword evidence="3" id="KW-0238">DNA-binding</keyword>
<accession>A0ABS5F1L0</accession>
<dbReference type="InterPro" id="IPR005119">
    <property type="entry name" value="LysR_subst-bd"/>
</dbReference>
<evidence type="ECO:0000313" key="6">
    <source>
        <dbReference type="EMBL" id="MBR0666414.1"/>
    </source>
</evidence>
<evidence type="ECO:0000256" key="4">
    <source>
        <dbReference type="ARBA" id="ARBA00023163"/>
    </source>
</evidence>
<evidence type="ECO:0000256" key="1">
    <source>
        <dbReference type="ARBA" id="ARBA00009437"/>
    </source>
</evidence>
<dbReference type="PANTHER" id="PTHR30419:SF8">
    <property type="entry name" value="NITROGEN ASSIMILATION TRANSCRIPTIONAL ACTIVATOR-RELATED"/>
    <property type="match status" value="1"/>
</dbReference>
<organism evidence="6 7">
    <name type="scientific">Plastoroseomonas hellenica</name>
    <dbReference type="NCBI Taxonomy" id="2687306"/>
    <lineage>
        <taxon>Bacteria</taxon>
        <taxon>Pseudomonadati</taxon>
        <taxon>Pseudomonadota</taxon>
        <taxon>Alphaproteobacteria</taxon>
        <taxon>Acetobacterales</taxon>
        <taxon>Acetobacteraceae</taxon>
        <taxon>Plastoroseomonas</taxon>
    </lineage>
</organism>
<keyword evidence="4" id="KW-0804">Transcription</keyword>
<dbReference type="InterPro" id="IPR000847">
    <property type="entry name" value="LysR_HTH_N"/>
</dbReference>
<evidence type="ECO:0000256" key="2">
    <source>
        <dbReference type="ARBA" id="ARBA00023015"/>
    </source>
</evidence>
<proteinExistence type="inferred from homology"/>
<dbReference type="Proteomes" id="UP001196870">
    <property type="component" value="Unassembled WGS sequence"/>
</dbReference>
<reference evidence="7" key="1">
    <citation type="journal article" date="2021" name="Syst. Appl. Microbiol.">
        <title>Roseomonas hellenica sp. nov., isolated from roots of wild-growing Alkanna tinctoria.</title>
        <authorList>
            <person name="Rat A."/>
            <person name="Naranjo H.D."/>
            <person name="Lebbe L."/>
            <person name="Cnockaert M."/>
            <person name="Krigas N."/>
            <person name="Grigoriadou K."/>
            <person name="Maloupa E."/>
            <person name="Willems A."/>
        </authorList>
    </citation>
    <scope>NUCLEOTIDE SEQUENCE [LARGE SCALE GENOMIC DNA]</scope>
    <source>
        <strain evidence="7">LMG 31523</strain>
    </source>
</reference>
<feature type="domain" description="HTH lysR-type" evidence="5">
    <location>
        <begin position="1"/>
        <end position="58"/>
    </location>
</feature>
<dbReference type="PANTHER" id="PTHR30419">
    <property type="entry name" value="HTH-TYPE TRANSCRIPTIONAL REGULATOR YBHD"/>
    <property type="match status" value="1"/>
</dbReference>